<gene>
    <name evidence="1" type="ORF">Uis1B_1885</name>
</gene>
<evidence type="ECO:0000313" key="2">
    <source>
        <dbReference type="Proteomes" id="UP000235050"/>
    </source>
</evidence>
<sequence length="255" mass="26947">MSVINNVGNAAKTVADGVGKTAADAANNAAAAANTVKETVQNFGDVVLTQEQMSELLDKCYDAALNGIPKVSKSSDDLAQEYLDRYGSKEKAAKRFIANQIAKCTTSGFVTGFGGVLTLPVSISANISSVIYVQMRMIAVLAYMGGYDTHEDDVQTLVYLCLVGTSITDLVKKTGIDVANKVTMNMLKKLPGSVLTSINQKVGFRLLTRFGTKGTINLVKVVPVAGALVGAGMDFAGTKTIADRAYDAFILKKID</sequence>
<evidence type="ECO:0000313" key="1">
    <source>
        <dbReference type="EMBL" id="PLS30293.1"/>
    </source>
</evidence>
<dbReference type="AlphaFoldDB" id="A0A2N5J7V9"/>
<dbReference type="RefSeq" id="WP_207763415.1">
    <property type="nucleotide sequence ID" value="NZ_NMWU01000036.1"/>
</dbReference>
<keyword evidence="2" id="KW-1185">Reference proteome</keyword>
<organism evidence="1 2">
    <name type="scientific">Bifidobacterium margollesii</name>
    <dbReference type="NCBI Taxonomy" id="2020964"/>
    <lineage>
        <taxon>Bacteria</taxon>
        <taxon>Bacillati</taxon>
        <taxon>Actinomycetota</taxon>
        <taxon>Actinomycetes</taxon>
        <taxon>Bifidobacteriales</taxon>
        <taxon>Bifidobacteriaceae</taxon>
        <taxon>Bifidobacterium</taxon>
    </lineage>
</organism>
<dbReference type="Pfam" id="PF12787">
    <property type="entry name" value="EcsC"/>
    <property type="match status" value="1"/>
</dbReference>
<comment type="caution">
    <text evidence="1">The sequence shown here is derived from an EMBL/GenBank/DDBJ whole genome shotgun (WGS) entry which is preliminary data.</text>
</comment>
<proteinExistence type="predicted"/>
<reference evidence="1 2" key="1">
    <citation type="submission" date="2017-07" db="EMBL/GenBank/DDBJ databases">
        <title>Bifidobacterium novel species.</title>
        <authorList>
            <person name="Lugli G.A."/>
            <person name="Milani C."/>
            <person name="Duranti S."/>
            <person name="Mangifesta M."/>
        </authorList>
    </citation>
    <scope>NUCLEOTIDE SEQUENCE [LARGE SCALE GENOMIC DNA]</scope>
    <source>
        <strain evidence="2">Uis1B</strain>
    </source>
</reference>
<accession>A0A2N5J7V9</accession>
<dbReference type="EMBL" id="NMWU01000036">
    <property type="protein sequence ID" value="PLS30293.1"/>
    <property type="molecule type" value="Genomic_DNA"/>
</dbReference>
<name>A0A2N5J7V9_9BIFI</name>
<protein>
    <submittedName>
        <fullName evidence="1">EcsC family protein</fullName>
    </submittedName>
</protein>
<dbReference type="InterPro" id="IPR024787">
    <property type="entry name" value="EcsC"/>
</dbReference>
<dbReference type="Proteomes" id="UP000235050">
    <property type="component" value="Unassembled WGS sequence"/>
</dbReference>